<proteinExistence type="predicted"/>
<sequence>MLRFFLTILFSVTLVAQTNPLKSDENRKLFADHLYCQQDYLRAAEEYEALSKMNLSDTILYKIGKSYSIIGNTHKALNYFSSIQSNSSLLKNAILESARIFYLAEDSNSLDKLVNDIHPSSVELKKLLIAFYLKINHLDKVNNDLFLFDDDDMSILKSLYERRKNPAYKSETVAGILSAIIPGSGKIYTENFGDGITAFILTGIFSYLAYDNFKHSHQFRAYLFSGLAAGFYLGNIYGSVASAQIFNAKVNFNFLNELTEFLSSKNYFINEIEFCK</sequence>
<reference evidence="2" key="1">
    <citation type="journal article" date="2020" name="mSystems">
        <title>Genome- and Community-Level Interaction Insights into Carbon Utilization and Element Cycling Functions of Hydrothermarchaeota in Hydrothermal Sediment.</title>
        <authorList>
            <person name="Zhou Z."/>
            <person name="Liu Y."/>
            <person name="Xu W."/>
            <person name="Pan J."/>
            <person name="Luo Z.H."/>
            <person name="Li M."/>
        </authorList>
    </citation>
    <scope>NUCLEOTIDE SEQUENCE [LARGE SCALE GENOMIC DNA]</scope>
    <source>
        <strain evidence="2">SpSt-500</strain>
    </source>
</reference>
<feature type="transmembrane region" description="Helical" evidence="1">
    <location>
        <begin position="222"/>
        <end position="246"/>
    </location>
</feature>
<keyword evidence="1" id="KW-0812">Transmembrane</keyword>
<evidence type="ECO:0008006" key="3">
    <source>
        <dbReference type="Google" id="ProtNLM"/>
    </source>
</evidence>
<keyword evidence="1" id="KW-0472">Membrane</keyword>
<name>A0A832G7G7_9BACT</name>
<dbReference type="EMBL" id="DSVI01000007">
    <property type="protein sequence ID" value="HGT47502.1"/>
    <property type="molecule type" value="Genomic_DNA"/>
</dbReference>
<dbReference type="InterPro" id="IPR011990">
    <property type="entry name" value="TPR-like_helical_dom_sf"/>
</dbReference>
<evidence type="ECO:0000256" key="1">
    <source>
        <dbReference type="SAM" id="Phobius"/>
    </source>
</evidence>
<organism evidence="2">
    <name type="scientific">Ignavibacterium album</name>
    <dbReference type="NCBI Taxonomy" id="591197"/>
    <lineage>
        <taxon>Bacteria</taxon>
        <taxon>Pseudomonadati</taxon>
        <taxon>Ignavibacteriota</taxon>
        <taxon>Ignavibacteria</taxon>
        <taxon>Ignavibacteriales</taxon>
        <taxon>Ignavibacteriaceae</taxon>
        <taxon>Ignavibacterium</taxon>
    </lineage>
</organism>
<comment type="caution">
    <text evidence="2">The sequence shown here is derived from an EMBL/GenBank/DDBJ whole genome shotgun (WGS) entry which is preliminary data.</text>
</comment>
<dbReference type="AlphaFoldDB" id="A0A832G7G7"/>
<protein>
    <recommendedName>
        <fullName evidence="3">Tetratricopeptide repeat protein</fullName>
    </recommendedName>
</protein>
<gene>
    <name evidence="2" type="ORF">ENS56_05675</name>
</gene>
<accession>A0A832G7G7</accession>
<dbReference type="SUPFAM" id="SSF48452">
    <property type="entry name" value="TPR-like"/>
    <property type="match status" value="1"/>
</dbReference>
<feature type="transmembrane region" description="Helical" evidence="1">
    <location>
        <begin position="192"/>
        <end position="210"/>
    </location>
</feature>
<keyword evidence="1" id="KW-1133">Transmembrane helix</keyword>
<evidence type="ECO:0000313" key="2">
    <source>
        <dbReference type="EMBL" id="HGT47502.1"/>
    </source>
</evidence>